<dbReference type="GO" id="GO:0009055">
    <property type="term" value="F:electron transfer activity"/>
    <property type="evidence" value="ECO:0007669"/>
    <property type="project" value="InterPro"/>
</dbReference>
<evidence type="ECO:0000256" key="4">
    <source>
        <dbReference type="ARBA" id="ARBA00022989"/>
    </source>
</evidence>
<comment type="subcellular location">
    <subcellularLocation>
        <location evidence="1">Cell membrane</location>
        <topology evidence="1">Multi-pass membrane protein</topology>
    </subcellularLocation>
</comment>
<dbReference type="SUPFAM" id="SSF81342">
    <property type="entry name" value="Transmembrane di-heme cytochromes"/>
    <property type="match status" value="1"/>
</dbReference>
<gene>
    <name evidence="8" type="ORF">ADIAG_00255</name>
</gene>
<protein>
    <recommendedName>
        <fullName evidence="7">Cytochrome b561 bacterial/Ni-hydrogenase domain-containing protein</fullName>
    </recommendedName>
</protein>
<keyword evidence="4 6" id="KW-1133">Transmembrane helix</keyword>
<keyword evidence="5 6" id="KW-0472">Membrane</keyword>
<feature type="domain" description="Cytochrome b561 bacterial/Ni-hydrogenase" evidence="7">
    <location>
        <begin position="3"/>
        <end position="197"/>
    </location>
</feature>
<dbReference type="STRING" id="1276920.ADIAG_00255"/>
<accession>M7MUY1</accession>
<feature type="transmembrane region" description="Helical" evidence="6">
    <location>
        <begin position="160"/>
        <end position="184"/>
    </location>
</feature>
<keyword evidence="2" id="KW-1003">Cell membrane</keyword>
<keyword evidence="9" id="KW-1185">Reference proteome</keyword>
<feature type="transmembrane region" description="Helical" evidence="6">
    <location>
        <begin position="61"/>
        <end position="81"/>
    </location>
</feature>
<evidence type="ECO:0000259" key="7">
    <source>
        <dbReference type="Pfam" id="PF01292"/>
    </source>
</evidence>
<evidence type="ECO:0000256" key="3">
    <source>
        <dbReference type="ARBA" id="ARBA00022692"/>
    </source>
</evidence>
<dbReference type="Proteomes" id="UP000012015">
    <property type="component" value="Unassembled WGS sequence"/>
</dbReference>
<evidence type="ECO:0000256" key="1">
    <source>
        <dbReference type="ARBA" id="ARBA00004651"/>
    </source>
</evidence>
<dbReference type="Pfam" id="PF01292">
    <property type="entry name" value="Ni_hydr_CYTB"/>
    <property type="match status" value="1"/>
</dbReference>
<dbReference type="eggNOG" id="COG4117">
    <property type="taxonomic scope" value="Bacteria"/>
</dbReference>
<feature type="transmembrane region" description="Helical" evidence="6">
    <location>
        <begin position="120"/>
        <end position="139"/>
    </location>
</feature>
<dbReference type="EMBL" id="AOCK01000001">
    <property type="protein sequence ID" value="EMR00248.1"/>
    <property type="molecule type" value="Genomic_DNA"/>
</dbReference>
<evidence type="ECO:0000313" key="8">
    <source>
        <dbReference type="EMBL" id="EMR00248.1"/>
    </source>
</evidence>
<dbReference type="InterPro" id="IPR011577">
    <property type="entry name" value="Cyt_b561_bac/Ni-Hgenase"/>
</dbReference>
<dbReference type="InterPro" id="IPR016174">
    <property type="entry name" value="Di-haem_cyt_TM"/>
</dbReference>
<keyword evidence="3 6" id="KW-0812">Transmembrane</keyword>
<evidence type="ECO:0000256" key="6">
    <source>
        <dbReference type="SAM" id="Phobius"/>
    </source>
</evidence>
<dbReference type="GO" id="GO:0022904">
    <property type="term" value="P:respiratory electron transport chain"/>
    <property type="evidence" value="ECO:0007669"/>
    <property type="project" value="InterPro"/>
</dbReference>
<name>M7MUY1_9MICC</name>
<organism evidence="8 9">
    <name type="scientific">Paeniglutamicibacter gangotriensis Lz1y</name>
    <dbReference type="NCBI Taxonomy" id="1276920"/>
    <lineage>
        <taxon>Bacteria</taxon>
        <taxon>Bacillati</taxon>
        <taxon>Actinomycetota</taxon>
        <taxon>Actinomycetes</taxon>
        <taxon>Micrococcales</taxon>
        <taxon>Micrococcaceae</taxon>
        <taxon>Paeniglutamicibacter</taxon>
    </lineage>
</organism>
<dbReference type="AlphaFoldDB" id="M7MUY1"/>
<dbReference type="PATRIC" id="fig|1276920.7.peg.251"/>
<feature type="transmembrane region" description="Helical" evidence="6">
    <location>
        <begin position="6"/>
        <end position="26"/>
    </location>
</feature>
<sequence>MGFPAWLAWQHFFNIFLMVLIIRSGWQVRTQRRPPATWTARWGANPKKISINLWLHQSLDILWMVNGALFVVLLISTGQWMRVVPTSWEVFPNALSAILQYASLDWPTENGWVNYNSLQVIAYFVAIFVAAPLAAFTGFRMSGAWPSKAQVLSKIYPVEVARAIHLPVMFYFLGFIVVHVALVLSTGALRNLNHMYGGQDAVNWYGFWIFFVSLLIIVGGWFAARPLFLAPIASLFGKVGR</sequence>
<dbReference type="Gene3D" id="1.20.950.20">
    <property type="entry name" value="Transmembrane di-heme cytochromes, Chain C"/>
    <property type="match status" value="1"/>
</dbReference>
<evidence type="ECO:0000256" key="2">
    <source>
        <dbReference type="ARBA" id="ARBA00022475"/>
    </source>
</evidence>
<dbReference type="GO" id="GO:0005886">
    <property type="term" value="C:plasma membrane"/>
    <property type="evidence" value="ECO:0007669"/>
    <property type="project" value="UniProtKB-SubCell"/>
</dbReference>
<evidence type="ECO:0000256" key="5">
    <source>
        <dbReference type="ARBA" id="ARBA00023136"/>
    </source>
</evidence>
<proteinExistence type="predicted"/>
<feature type="transmembrane region" description="Helical" evidence="6">
    <location>
        <begin position="204"/>
        <end position="224"/>
    </location>
</feature>
<evidence type="ECO:0000313" key="9">
    <source>
        <dbReference type="Proteomes" id="UP000012015"/>
    </source>
</evidence>
<reference evidence="8 9" key="1">
    <citation type="journal article" date="2013" name="Genome Announc.">
        <title>Draft Genome Sequence of Arthrobacter gangotriensis Strain Lz1yT, Isolated from a Penguin Rookery Soil Sample Collected in Antarctica, near the Indian Station Dakshin Gangotri.</title>
        <authorList>
            <person name="Shivaji S."/>
            <person name="Ara S."/>
            <person name="Bandi S."/>
            <person name="Singh A."/>
            <person name="Kumar Pinnaka A."/>
        </authorList>
    </citation>
    <scope>NUCLEOTIDE SEQUENCE [LARGE SCALE GENOMIC DNA]</scope>
    <source>
        <strain evidence="8 9">Lz1y</strain>
    </source>
</reference>
<comment type="caution">
    <text evidence="8">The sequence shown here is derived from an EMBL/GenBank/DDBJ whole genome shotgun (WGS) entry which is preliminary data.</text>
</comment>